<comment type="caution">
    <text evidence="2">The sequence shown here is derived from an EMBL/GenBank/DDBJ whole genome shotgun (WGS) entry which is preliminary data.</text>
</comment>
<keyword evidence="2" id="KW-0255">Endonuclease</keyword>
<keyword evidence="2" id="KW-0378">Hydrolase</keyword>
<dbReference type="InterPro" id="IPR003615">
    <property type="entry name" value="HNH_nuc"/>
</dbReference>
<name>A0A7Z0K9P6_9MICC</name>
<dbReference type="RefSeq" id="WP_179542209.1">
    <property type="nucleotide sequence ID" value="NZ_BAAALL010000001.1"/>
</dbReference>
<proteinExistence type="predicted"/>
<dbReference type="Proteomes" id="UP000535437">
    <property type="component" value="Unassembled WGS sequence"/>
</dbReference>
<keyword evidence="2" id="KW-0540">Nuclease</keyword>
<dbReference type="Pfam" id="PF13391">
    <property type="entry name" value="HNH_2"/>
    <property type="match status" value="1"/>
</dbReference>
<sequence length="321" mass="35833">MTLPIPDGSALSTGLAQDLDFRRLAFGWLEQRTEGGAKPLSRGEIQEFKGHRPEARHHLILQEGIWKPAELLGTLSVTTGLPHGRKDRTIYHDEMSGGLVDYQFTASPKKQHQNKGLVQAAELNLPVIYFRGTVSGAFDVYFPVYVQIPPGRRTALLDLTSRSLPTGLVDFGYSGSLIEVDPEHGERTVRSRLHQRDFRANVMTAYQKHCAVCTLGHSKLLDAAHIVEDSQGGRPEISNGLALCKIHHAAYDSNIMGISPDHRIHIRRDILEETDGPMLRHGLQDHEGQQLRVLPANRTWHPDREALAERFDTFKTATPLG</sequence>
<accession>A0A7Z0K9P6</accession>
<keyword evidence="3" id="KW-1185">Reference proteome</keyword>
<protein>
    <submittedName>
        <fullName evidence="2">Putative restriction endonuclease</fullName>
    </submittedName>
</protein>
<organism evidence="2 3">
    <name type="scientific">Nesterenkonia xinjiangensis</name>
    <dbReference type="NCBI Taxonomy" id="225327"/>
    <lineage>
        <taxon>Bacteria</taxon>
        <taxon>Bacillati</taxon>
        <taxon>Actinomycetota</taxon>
        <taxon>Actinomycetes</taxon>
        <taxon>Micrococcales</taxon>
        <taxon>Micrococcaceae</taxon>
        <taxon>Nesterenkonia</taxon>
    </lineage>
</organism>
<gene>
    <name evidence="2" type="ORF">HNR09_002332</name>
</gene>
<evidence type="ECO:0000313" key="3">
    <source>
        <dbReference type="Proteomes" id="UP000535437"/>
    </source>
</evidence>
<feature type="domain" description="HNH nuclease" evidence="1">
    <location>
        <begin position="210"/>
        <end position="258"/>
    </location>
</feature>
<evidence type="ECO:0000313" key="2">
    <source>
        <dbReference type="EMBL" id="NYJ78921.1"/>
    </source>
</evidence>
<reference evidence="2 3" key="1">
    <citation type="submission" date="2020-07" db="EMBL/GenBank/DDBJ databases">
        <title>Sequencing the genomes of 1000 actinobacteria strains.</title>
        <authorList>
            <person name="Klenk H.-P."/>
        </authorList>
    </citation>
    <scope>NUCLEOTIDE SEQUENCE [LARGE SCALE GENOMIC DNA]</scope>
    <source>
        <strain evidence="2 3">DSM 15475</strain>
    </source>
</reference>
<dbReference type="EMBL" id="JACCFY010000001">
    <property type="protein sequence ID" value="NYJ78921.1"/>
    <property type="molecule type" value="Genomic_DNA"/>
</dbReference>
<dbReference type="AlphaFoldDB" id="A0A7Z0K9P6"/>
<evidence type="ECO:0000259" key="1">
    <source>
        <dbReference type="Pfam" id="PF13391"/>
    </source>
</evidence>
<dbReference type="GO" id="GO:0004519">
    <property type="term" value="F:endonuclease activity"/>
    <property type="evidence" value="ECO:0007669"/>
    <property type="project" value="UniProtKB-KW"/>
</dbReference>